<keyword evidence="3" id="KW-1185">Reference proteome</keyword>
<sequence>MKCENCKIETNNITNNCPLCGKYLFENDSEYKDVYPRLGEKPLKERGKLFKWLLFSTFIYTIFIFGLNLITPHKYYWSIIPIFAVWMLWILFGVPIIKGKLAPLMMIFDNVIISILLIAIDTTFSLKGWTLSYIGPFVPLATAFIITIIVVCLKTTWKEFYSFQMTIAAVCCLPIVIKLLYSFKLWPSIVSALYGIVTILAMIIFGDKKFKYEAKKRLHF</sequence>
<protein>
    <recommendedName>
        <fullName evidence="4">Zinc ribbon domain-containing protein</fullName>
    </recommendedName>
</protein>
<dbReference type="EMBL" id="JAESWC010000001">
    <property type="protein sequence ID" value="MBL4934514.1"/>
    <property type="molecule type" value="Genomic_DNA"/>
</dbReference>
<organism evidence="2 3">
    <name type="scientific">Clostridium rhizosphaerae</name>
    <dbReference type="NCBI Taxonomy" id="2803861"/>
    <lineage>
        <taxon>Bacteria</taxon>
        <taxon>Bacillati</taxon>
        <taxon>Bacillota</taxon>
        <taxon>Clostridia</taxon>
        <taxon>Eubacteriales</taxon>
        <taxon>Clostridiaceae</taxon>
        <taxon>Clostridium</taxon>
    </lineage>
</organism>
<keyword evidence="1" id="KW-1133">Transmembrane helix</keyword>
<name>A0ABS1T5A8_9CLOT</name>
<feature type="transmembrane region" description="Helical" evidence="1">
    <location>
        <begin position="132"/>
        <end position="153"/>
    </location>
</feature>
<dbReference type="RefSeq" id="WP_202747146.1">
    <property type="nucleotide sequence ID" value="NZ_JAESWC010000001.1"/>
</dbReference>
<evidence type="ECO:0008006" key="4">
    <source>
        <dbReference type="Google" id="ProtNLM"/>
    </source>
</evidence>
<evidence type="ECO:0000313" key="2">
    <source>
        <dbReference type="EMBL" id="MBL4934514.1"/>
    </source>
</evidence>
<evidence type="ECO:0000256" key="1">
    <source>
        <dbReference type="SAM" id="Phobius"/>
    </source>
</evidence>
<keyword evidence="1" id="KW-0472">Membrane</keyword>
<reference evidence="2 3" key="1">
    <citation type="submission" date="2021-01" db="EMBL/GenBank/DDBJ databases">
        <title>Genome public.</title>
        <authorList>
            <person name="Liu C."/>
            <person name="Sun Q."/>
        </authorList>
    </citation>
    <scope>NUCLEOTIDE SEQUENCE [LARGE SCALE GENOMIC DNA]</scope>
    <source>
        <strain evidence="2 3">YIM B02515</strain>
    </source>
</reference>
<feature type="transmembrane region" description="Helical" evidence="1">
    <location>
        <begin position="49"/>
        <end position="69"/>
    </location>
</feature>
<dbReference type="Pfam" id="PF19845">
    <property type="entry name" value="DUF6320"/>
    <property type="match status" value="1"/>
</dbReference>
<proteinExistence type="predicted"/>
<feature type="transmembrane region" description="Helical" evidence="1">
    <location>
        <begin position="101"/>
        <end position="120"/>
    </location>
</feature>
<accession>A0ABS1T5A8</accession>
<dbReference type="Proteomes" id="UP000632377">
    <property type="component" value="Unassembled WGS sequence"/>
</dbReference>
<feature type="transmembrane region" description="Helical" evidence="1">
    <location>
        <begin position="160"/>
        <end position="180"/>
    </location>
</feature>
<comment type="caution">
    <text evidence="2">The sequence shown here is derived from an EMBL/GenBank/DDBJ whole genome shotgun (WGS) entry which is preliminary data.</text>
</comment>
<feature type="transmembrane region" description="Helical" evidence="1">
    <location>
        <begin position="186"/>
        <end position="206"/>
    </location>
</feature>
<evidence type="ECO:0000313" key="3">
    <source>
        <dbReference type="Proteomes" id="UP000632377"/>
    </source>
</evidence>
<gene>
    <name evidence="2" type="ORF">JK636_01935</name>
</gene>
<dbReference type="InterPro" id="IPR046283">
    <property type="entry name" value="DUF6320"/>
</dbReference>
<feature type="transmembrane region" description="Helical" evidence="1">
    <location>
        <begin position="75"/>
        <end position="94"/>
    </location>
</feature>
<keyword evidence="1" id="KW-0812">Transmembrane</keyword>